<accession>A0A7Y9WRR6</accession>
<dbReference type="RefSeq" id="WP_179745730.1">
    <property type="nucleotide sequence ID" value="NZ_JACCAS010000002.1"/>
</dbReference>
<dbReference type="InterPro" id="IPR000073">
    <property type="entry name" value="AB_hydrolase_1"/>
</dbReference>
<sequence length="310" mass="32659">MKISSWLLGGLVSAFAMVSAALPGAAEAAEKYVNTPNQYVTVDGVRLAYRSLGASENAPPLVLLQHFTGTMDDWDSALIDGLAKRRRVIILANPGIGASAGPAPDSVAGMAHLAEGFIDALNLKSVDILGFSIGGSVAQQIVADRPDLPRKMILVGAGPQGGEGIKDLQSVIADGIKRAGEMKVHPKVALFFTATDAGIAAGNAYVKRSNNHTVDVEQQASQESIGAQAKALITWGMSPSNFAQLEAIKQSVLIVNGSHDLIIPTVNSYVLFQHIPNARLILYPDSGHGSLFQYHDLFVAEANAFLDGVH</sequence>
<dbReference type="EMBL" id="JACCAS010000002">
    <property type="protein sequence ID" value="NYH25974.1"/>
    <property type="molecule type" value="Genomic_DNA"/>
</dbReference>
<organism evidence="3 4">
    <name type="scientific">Paraburkholderia bryophila</name>
    <dbReference type="NCBI Taxonomy" id="420952"/>
    <lineage>
        <taxon>Bacteria</taxon>
        <taxon>Pseudomonadati</taxon>
        <taxon>Pseudomonadota</taxon>
        <taxon>Betaproteobacteria</taxon>
        <taxon>Burkholderiales</taxon>
        <taxon>Burkholderiaceae</taxon>
        <taxon>Paraburkholderia</taxon>
    </lineage>
</organism>
<evidence type="ECO:0000259" key="2">
    <source>
        <dbReference type="Pfam" id="PF00561"/>
    </source>
</evidence>
<dbReference type="Pfam" id="PF00561">
    <property type="entry name" value="Abhydrolase_1"/>
    <property type="match status" value="1"/>
</dbReference>
<feature type="domain" description="AB hydrolase-1" evidence="2">
    <location>
        <begin position="59"/>
        <end position="292"/>
    </location>
</feature>
<proteinExistence type="predicted"/>
<feature type="chain" id="PRO_5031065088" evidence="1">
    <location>
        <begin position="29"/>
        <end position="310"/>
    </location>
</feature>
<gene>
    <name evidence="3" type="ORF">GGD40_005545</name>
</gene>
<keyword evidence="1" id="KW-0732">Signal</keyword>
<feature type="signal peptide" evidence="1">
    <location>
        <begin position="1"/>
        <end position="28"/>
    </location>
</feature>
<dbReference type="Gene3D" id="3.40.50.1820">
    <property type="entry name" value="alpha/beta hydrolase"/>
    <property type="match status" value="1"/>
</dbReference>
<dbReference type="InterPro" id="IPR050471">
    <property type="entry name" value="AB_hydrolase"/>
</dbReference>
<dbReference type="PANTHER" id="PTHR43433">
    <property type="entry name" value="HYDROLASE, ALPHA/BETA FOLD FAMILY PROTEIN"/>
    <property type="match status" value="1"/>
</dbReference>
<dbReference type="Proteomes" id="UP000540929">
    <property type="component" value="Unassembled WGS sequence"/>
</dbReference>
<evidence type="ECO:0000313" key="3">
    <source>
        <dbReference type="EMBL" id="NYH25974.1"/>
    </source>
</evidence>
<protein>
    <submittedName>
        <fullName evidence="3">Pimeloyl-ACP methyl ester carboxylesterase</fullName>
    </submittedName>
</protein>
<evidence type="ECO:0000256" key="1">
    <source>
        <dbReference type="SAM" id="SignalP"/>
    </source>
</evidence>
<reference evidence="3 4" key="1">
    <citation type="submission" date="2020-07" db="EMBL/GenBank/DDBJ databases">
        <title>Exploring microbial biodiversity for novel pathways involved in the catabolism of aromatic compounds derived from lignin.</title>
        <authorList>
            <person name="Elkins J."/>
        </authorList>
    </citation>
    <scope>NUCLEOTIDE SEQUENCE [LARGE SCALE GENOMIC DNA]</scope>
    <source>
        <strain evidence="3 4">H2C3C</strain>
    </source>
</reference>
<dbReference type="AlphaFoldDB" id="A0A7Y9WRR6"/>
<comment type="caution">
    <text evidence="3">The sequence shown here is derived from an EMBL/GenBank/DDBJ whole genome shotgun (WGS) entry which is preliminary data.</text>
</comment>
<dbReference type="InterPro" id="IPR029058">
    <property type="entry name" value="AB_hydrolase_fold"/>
</dbReference>
<name>A0A7Y9WRR6_9BURK</name>
<dbReference type="PANTHER" id="PTHR43433:SF5">
    <property type="entry name" value="AB HYDROLASE-1 DOMAIN-CONTAINING PROTEIN"/>
    <property type="match status" value="1"/>
</dbReference>
<dbReference type="SUPFAM" id="SSF53474">
    <property type="entry name" value="alpha/beta-Hydrolases"/>
    <property type="match status" value="1"/>
</dbReference>
<keyword evidence="4" id="KW-1185">Reference proteome</keyword>
<evidence type="ECO:0000313" key="4">
    <source>
        <dbReference type="Proteomes" id="UP000540929"/>
    </source>
</evidence>
<dbReference type="PRINTS" id="PR00111">
    <property type="entry name" value="ABHYDROLASE"/>
</dbReference>